<gene>
    <name evidence="2" type="ORF">SM757_26205</name>
</gene>
<dbReference type="Gene3D" id="2.130.10.10">
    <property type="entry name" value="YVTN repeat-like/Quinoprotein amine dehydrogenase"/>
    <property type="match status" value="1"/>
</dbReference>
<evidence type="ECO:0000313" key="2">
    <source>
        <dbReference type="EMBL" id="MDZ5460077.1"/>
    </source>
</evidence>
<dbReference type="InterPro" id="IPR011047">
    <property type="entry name" value="Quinoprotein_ADH-like_sf"/>
</dbReference>
<name>A0ABU5IME8_9BURK</name>
<sequence>MRWRGSDAVCAASVTPTVLQGKLFTTFSGGPSLEARDAASGRLLWTRRICIGTPPACTYASVAGPLAAGDGIVYVTNHANGMAAYDMDSGRQLWSRTVGSGGIYSAPVVEGDAVYVSDHNGQLHALNRRTGAQLWSAPTGRFNHSTPALANGVLYAGGDSGLTAIDARTGAVRWVQSAVGTVVTSPAVANGVVYLGGKDGRLYVLDALTGEVLHSRQIAPADRELVSSPMVADGVLYMNTGDRMLAFGL</sequence>
<dbReference type="Pfam" id="PF13360">
    <property type="entry name" value="PQQ_2"/>
    <property type="match status" value="1"/>
</dbReference>
<dbReference type="PANTHER" id="PTHR34512:SF30">
    <property type="entry name" value="OUTER MEMBRANE PROTEIN ASSEMBLY FACTOR BAMB"/>
    <property type="match status" value="1"/>
</dbReference>
<evidence type="ECO:0000313" key="3">
    <source>
        <dbReference type="Proteomes" id="UP001293718"/>
    </source>
</evidence>
<dbReference type="Proteomes" id="UP001293718">
    <property type="component" value="Unassembled WGS sequence"/>
</dbReference>
<dbReference type="Gene3D" id="2.40.128.630">
    <property type="match status" value="1"/>
</dbReference>
<proteinExistence type="predicted"/>
<accession>A0ABU5IME8</accession>
<comment type="caution">
    <text evidence="2">The sequence shown here is derived from an EMBL/GenBank/DDBJ whole genome shotgun (WGS) entry which is preliminary data.</text>
</comment>
<organism evidence="2 3">
    <name type="scientific">Azohydromonas lata</name>
    <dbReference type="NCBI Taxonomy" id="45677"/>
    <lineage>
        <taxon>Bacteria</taxon>
        <taxon>Pseudomonadati</taxon>
        <taxon>Pseudomonadota</taxon>
        <taxon>Betaproteobacteria</taxon>
        <taxon>Burkholderiales</taxon>
        <taxon>Sphaerotilaceae</taxon>
        <taxon>Azohydromonas</taxon>
    </lineage>
</organism>
<dbReference type="InterPro" id="IPR002372">
    <property type="entry name" value="PQQ_rpt_dom"/>
</dbReference>
<dbReference type="PANTHER" id="PTHR34512">
    <property type="entry name" value="CELL SURFACE PROTEIN"/>
    <property type="match status" value="1"/>
</dbReference>
<dbReference type="EMBL" id="JAXOJX010000058">
    <property type="protein sequence ID" value="MDZ5460077.1"/>
    <property type="molecule type" value="Genomic_DNA"/>
</dbReference>
<reference evidence="2 3" key="1">
    <citation type="submission" date="2023-11" db="EMBL/GenBank/DDBJ databases">
        <title>Draft genome of Azohydromonas lata strain H1 (DSM1123), a polyhydroxyalkanoate producer.</title>
        <authorList>
            <person name="Traversa D."/>
            <person name="D'Addabbo P."/>
            <person name="Pazzani C."/>
            <person name="Manzari C."/>
            <person name="Chiara M."/>
            <person name="Scrascia M."/>
        </authorList>
    </citation>
    <scope>NUCLEOTIDE SEQUENCE [LARGE SCALE GENOMIC DNA]</scope>
    <source>
        <strain evidence="2 3">H1</strain>
    </source>
</reference>
<keyword evidence="3" id="KW-1185">Reference proteome</keyword>
<dbReference type="InterPro" id="IPR018391">
    <property type="entry name" value="PQQ_b-propeller_rpt"/>
</dbReference>
<protein>
    <submittedName>
        <fullName evidence="2">PQQ-binding-like beta-propeller repeat protein</fullName>
    </submittedName>
</protein>
<dbReference type="SMART" id="SM00564">
    <property type="entry name" value="PQQ"/>
    <property type="match status" value="5"/>
</dbReference>
<feature type="domain" description="Pyrrolo-quinoline quinone repeat" evidence="1">
    <location>
        <begin position="120"/>
        <end position="241"/>
    </location>
</feature>
<dbReference type="InterPro" id="IPR015943">
    <property type="entry name" value="WD40/YVTN_repeat-like_dom_sf"/>
</dbReference>
<evidence type="ECO:0000259" key="1">
    <source>
        <dbReference type="Pfam" id="PF13360"/>
    </source>
</evidence>
<dbReference type="SUPFAM" id="SSF50998">
    <property type="entry name" value="Quinoprotein alcohol dehydrogenase-like"/>
    <property type="match status" value="1"/>
</dbReference>